<dbReference type="EMBL" id="BMVC01000031">
    <property type="protein sequence ID" value="GHD18763.1"/>
    <property type="molecule type" value="Genomic_DNA"/>
</dbReference>
<sequence>MGTASPGPDVGPREEPVFAPSLSADRVTDVTRGRCVASEPDKEMFYLDP</sequence>
<protein>
    <submittedName>
        <fullName evidence="2">Uncharacterized protein</fullName>
    </submittedName>
</protein>
<organism evidence="2 3">
    <name type="scientific">Streptomyces finlayi</name>
    <dbReference type="NCBI Taxonomy" id="67296"/>
    <lineage>
        <taxon>Bacteria</taxon>
        <taxon>Bacillati</taxon>
        <taxon>Actinomycetota</taxon>
        <taxon>Actinomycetes</taxon>
        <taxon>Kitasatosporales</taxon>
        <taxon>Streptomycetaceae</taxon>
        <taxon>Streptomyces</taxon>
    </lineage>
</organism>
<name>A0A918X8W6_9ACTN</name>
<evidence type="ECO:0000313" key="3">
    <source>
        <dbReference type="Proteomes" id="UP000638353"/>
    </source>
</evidence>
<dbReference type="RefSeq" id="WP_189828395.1">
    <property type="nucleotide sequence ID" value="NZ_BMVC01000031.1"/>
</dbReference>
<dbReference type="AlphaFoldDB" id="A0A918X8W6"/>
<proteinExistence type="predicted"/>
<dbReference type="Proteomes" id="UP000638353">
    <property type="component" value="Unassembled WGS sequence"/>
</dbReference>
<reference evidence="2" key="2">
    <citation type="submission" date="2020-09" db="EMBL/GenBank/DDBJ databases">
        <authorList>
            <person name="Sun Q."/>
            <person name="Ohkuma M."/>
        </authorList>
    </citation>
    <scope>NUCLEOTIDE SEQUENCE</scope>
    <source>
        <strain evidence="2">JCM 4637</strain>
    </source>
</reference>
<evidence type="ECO:0000313" key="2">
    <source>
        <dbReference type="EMBL" id="GHD18763.1"/>
    </source>
</evidence>
<comment type="caution">
    <text evidence="2">The sequence shown here is derived from an EMBL/GenBank/DDBJ whole genome shotgun (WGS) entry which is preliminary data.</text>
</comment>
<reference evidence="2" key="1">
    <citation type="journal article" date="2014" name="Int. J. Syst. Evol. Microbiol.">
        <title>Complete genome sequence of Corynebacterium casei LMG S-19264T (=DSM 44701T), isolated from a smear-ripened cheese.</title>
        <authorList>
            <consortium name="US DOE Joint Genome Institute (JGI-PGF)"/>
            <person name="Walter F."/>
            <person name="Albersmeier A."/>
            <person name="Kalinowski J."/>
            <person name="Ruckert C."/>
        </authorList>
    </citation>
    <scope>NUCLEOTIDE SEQUENCE</scope>
    <source>
        <strain evidence="2">JCM 4637</strain>
    </source>
</reference>
<evidence type="ECO:0000256" key="1">
    <source>
        <dbReference type="SAM" id="MobiDB-lite"/>
    </source>
</evidence>
<gene>
    <name evidence="2" type="ORF">GCM10010334_81880</name>
</gene>
<feature type="region of interest" description="Disordered" evidence="1">
    <location>
        <begin position="1"/>
        <end position="29"/>
    </location>
</feature>
<accession>A0A918X8W6</accession>